<feature type="transmembrane region" description="Helical" evidence="1">
    <location>
        <begin position="628"/>
        <end position="649"/>
    </location>
</feature>
<dbReference type="Proteomes" id="UP000254461">
    <property type="component" value="Unassembled WGS sequence"/>
</dbReference>
<organism evidence="2 3">
    <name type="scientific">Streptococcus equi subsp. equi</name>
    <dbReference type="NCBI Taxonomy" id="148942"/>
    <lineage>
        <taxon>Bacteria</taxon>
        <taxon>Bacillati</taxon>
        <taxon>Bacillota</taxon>
        <taxon>Bacilli</taxon>
        <taxon>Lactobacillales</taxon>
        <taxon>Streptococcaceae</taxon>
        <taxon>Streptococcus</taxon>
    </lineage>
</organism>
<keyword evidence="1" id="KW-0472">Membrane</keyword>
<evidence type="ECO:0000313" key="3">
    <source>
        <dbReference type="Proteomes" id="UP000254461"/>
    </source>
</evidence>
<reference evidence="2 3" key="1">
    <citation type="submission" date="2018-06" db="EMBL/GenBank/DDBJ databases">
        <authorList>
            <consortium name="Pathogen Informatics"/>
            <person name="Doyle S."/>
        </authorList>
    </citation>
    <scope>NUCLEOTIDE SEQUENCE [LARGE SCALE GENOMIC DNA]</scope>
    <source>
        <strain evidence="2 3">NCTC12092</strain>
    </source>
</reference>
<dbReference type="AlphaFoldDB" id="A0A380JRY8"/>
<name>A0A380JRY8_9STRE</name>
<evidence type="ECO:0000313" key="2">
    <source>
        <dbReference type="EMBL" id="SUN47747.1"/>
    </source>
</evidence>
<evidence type="ECO:0000256" key="1">
    <source>
        <dbReference type="SAM" id="Phobius"/>
    </source>
</evidence>
<feature type="transmembrane region" description="Helical" evidence="1">
    <location>
        <begin position="555"/>
        <end position="578"/>
    </location>
</feature>
<proteinExistence type="predicted"/>
<gene>
    <name evidence="2" type="ORF">NCTC12092_01534</name>
</gene>
<sequence>MRWRATVICIFVLLLTCLSFGAVKEYGNDIKYPVQAAFSLVASNKDVDKGHVLDRIEALAEQEHIQIYRPYLDHTGKEATYLFGTNGKKTAYSSNRKELLTNDLSGMYYTTRSLPSSFETAMTELGLTYKGADLPWYLLPYYFLFTNLRSLAIWTLFFVFALLLFAVKLMYAKKSMILRSLGLFEHYSRRELLQDLLLMGASFAVSILLFILYQGSISNVFVKSFTLLILTNAVILLLLMLAVHALFFINIRSLKALAILKNKRATPLVLFVWLVGICLSSVIFGLSLHKSLETIGKSANDIQVLGKWDTAKDFAEITWLETLSAHTDENHQIDSDYLKEENQRYQHFLLSFSDSEVIYSEPSSLNETNLQSAPDDFKKELKTNGVDPRIASKVRYVNQGFMLKNKDIFPNNDYGRPAADVAGVIYIPKHMMGDADSILNIVNYEWFQYSSLKANQLVVQEVPNGQKSFLFNHKEDQQDIFAQQEEVDTILVQLNFSFMTEPSLLTKFGEMAQKSIYRQALIRDRLTQAGLTNFSSLTNVSNHLILERHKILSQLIGSVIALTVLAIAQCFIIYEYIVSLMKQKAKKISVWFLMGQKSLVLIGRLLLPLALCLFLAIGMMGILTGNRLMVLGIGLLYLGEIVCMSFFAYQAILKHRIQIIKGDFDIL</sequence>
<accession>A0A380JRY8</accession>
<keyword evidence="1" id="KW-1133">Transmembrane helix</keyword>
<keyword evidence="1" id="KW-0812">Transmembrane</keyword>
<feature type="transmembrane region" description="Helical" evidence="1">
    <location>
        <begin position="268"/>
        <end position="288"/>
    </location>
</feature>
<feature type="transmembrane region" description="Helical" evidence="1">
    <location>
        <begin position="192"/>
        <end position="213"/>
    </location>
</feature>
<feature type="transmembrane region" description="Helical" evidence="1">
    <location>
        <begin position="151"/>
        <end position="171"/>
    </location>
</feature>
<dbReference type="RefSeq" id="WP_115251225.1">
    <property type="nucleotide sequence ID" value="NZ_UHFF01000002.1"/>
</dbReference>
<feature type="transmembrane region" description="Helical" evidence="1">
    <location>
        <begin position="599"/>
        <end position="622"/>
    </location>
</feature>
<feature type="transmembrane region" description="Helical" evidence="1">
    <location>
        <begin position="225"/>
        <end position="247"/>
    </location>
</feature>
<protein>
    <submittedName>
        <fullName evidence="2">Membrane protein</fullName>
    </submittedName>
</protein>
<dbReference type="EMBL" id="UHFF01000002">
    <property type="protein sequence ID" value="SUN47747.1"/>
    <property type="molecule type" value="Genomic_DNA"/>
</dbReference>